<dbReference type="OrthoDB" id="24556at10239"/>
<evidence type="ECO:0000313" key="1">
    <source>
        <dbReference type="EMBL" id="AEZ66327.1"/>
    </source>
</evidence>
<gene>
    <name evidence="1" type="ORF">phiTE_161</name>
</gene>
<keyword evidence="2" id="KW-1185">Reference proteome</keyword>
<dbReference type="GeneID" id="14515356"/>
<proteinExistence type="predicted"/>
<dbReference type="RefSeq" id="YP_007392623.1">
    <property type="nucleotide sequence ID" value="NC_020201.1"/>
</dbReference>
<reference evidence="1 2" key="2">
    <citation type="journal article" date="2012" name="PLoS Genet.">
        <title>Viral evasion of a bacterial suicide system by RNA-based molecular mimicry enables infectious altruism.</title>
        <authorList>
            <person name="Blower T.R."/>
            <person name="Evans T.J."/>
            <person name="Przybilski R."/>
            <person name="Fineran P.C."/>
            <person name="Salmond G.P."/>
        </authorList>
    </citation>
    <scope>NUCLEOTIDE SEQUENCE [LARGE SCALE GENOMIC DNA]</scope>
</reference>
<organism evidence="1 2">
    <name type="scientific">Pectobacterium phage phiTE</name>
    <dbReference type="NCBI Taxonomy" id="1116482"/>
    <lineage>
        <taxon>Viruses</taxon>
        <taxon>Duplodnaviria</taxon>
        <taxon>Heunggongvirae</taxon>
        <taxon>Uroviricota</taxon>
        <taxon>Caudoviricetes</taxon>
        <taxon>Vequintavirinae</taxon>
        <taxon>Certrevirus</taxon>
        <taxon>Certrevirus phiTE</taxon>
    </lineage>
</organism>
<protein>
    <submittedName>
        <fullName evidence="1">Uncharacterized protein</fullName>
    </submittedName>
</protein>
<dbReference type="KEGG" id="vg:14515356"/>
<reference evidence="2" key="1">
    <citation type="submission" date="2011-11" db="EMBL/GenBank/DDBJ databases">
        <title>Escape from toxin-antitoxin mediated abortive infection can occur by recombination within a generalized transducing phage of Pectobacterium atrosepticum.</title>
        <authorList>
            <person name="Blower T.R."/>
            <person name="Evans T.J."/>
            <person name="Przybilski R."/>
            <person name="Fineran P.C."/>
            <person name="Salmond G.P.C."/>
        </authorList>
    </citation>
    <scope>NUCLEOTIDE SEQUENCE [LARGE SCALE GENOMIC DNA]</scope>
</reference>
<accession>K9L5M9</accession>
<dbReference type="Proteomes" id="UP000010999">
    <property type="component" value="Segment"/>
</dbReference>
<name>K9L5M9_9CAUD</name>
<dbReference type="EMBL" id="JQ015307">
    <property type="protein sequence ID" value="AEZ66327.1"/>
    <property type="molecule type" value="Genomic_DNA"/>
</dbReference>
<evidence type="ECO:0000313" key="2">
    <source>
        <dbReference type="Proteomes" id="UP000010999"/>
    </source>
</evidence>
<sequence length="67" mass="7837">MVAGKPVMRCGKGRYVVRYGEHIEVRTEQGDLLTSFRVTQDMCKELLDLYLAVRHDIIVPYKIRKLK</sequence>